<dbReference type="PANTHER" id="PTHR43433:SF5">
    <property type="entry name" value="AB HYDROLASE-1 DOMAIN-CONTAINING PROTEIN"/>
    <property type="match status" value="1"/>
</dbReference>
<sequence>MFYRIDGRGPHRIALVHSLAADHAFWRPVVERLGEAATILTYDCRGHGTSGKPKGPYTVELFADDLADLFDAVQWQTAVVAGASMGGCVALAFAARHPQRTAGLGLIDTTAWYGADAPQQWAERAGKARTEGLGALVGFQKTRWFGDAFREQHPDVVEAAVATFVRNDVDAYVETCRMLGAADLRAALPGIRVPTRIVVGEEDYATPPAMAQVLHAGIAGSSCTVIDKGRHLTPLDNPDKIVAELRTLLEAAA</sequence>
<dbReference type="PANTHER" id="PTHR43433">
    <property type="entry name" value="HYDROLASE, ALPHA/BETA FOLD FAMILY PROTEIN"/>
    <property type="match status" value="1"/>
</dbReference>
<evidence type="ECO:0000313" key="3">
    <source>
        <dbReference type="Proteomes" id="UP000249130"/>
    </source>
</evidence>
<dbReference type="GO" id="GO:0016787">
    <property type="term" value="F:hydrolase activity"/>
    <property type="evidence" value="ECO:0007669"/>
    <property type="project" value="UniProtKB-KW"/>
</dbReference>
<comment type="caution">
    <text evidence="2">The sequence shown here is derived from an EMBL/GenBank/DDBJ whole genome shotgun (WGS) entry which is preliminary data.</text>
</comment>
<organism evidence="2 3">
    <name type="scientific">Rhodoplanes roseus</name>
    <dbReference type="NCBI Taxonomy" id="29409"/>
    <lineage>
        <taxon>Bacteria</taxon>
        <taxon>Pseudomonadati</taxon>
        <taxon>Pseudomonadota</taxon>
        <taxon>Alphaproteobacteria</taxon>
        <taxon>Hyphomicrobiales</taxon>
        <taxon>Nitrobacteraceae</taxon>
        <taxon>Rhodoplanes</taxon>
    </lineage>
</organism>
<keyword evidence="2" id="KW-0378">Hydrolase</keyword>
<proteinExistence type="predicted"/>
<keyword evidence="3" id="KW-1185">Reference proteome</keyword>
<evidence type="ECO:0000313" key="2">
    <source>
        <dbReference type="EMBL" id="RAI40865.1"/>
    </source>
</evidence>
<dbReference type="PRINTS" id="PR00111">
    <property type="entry name" value="ABHYDROLASE"/>
</dbReference>
<feature type="domain" description="AB hydrolase-1" evidence="1">
    <location>
        <begin position="15"/>
        <end position="238"/>
    </location>
</feature>
<dbReference type="Pfam" id="PF00561">
    <property type="entry name" value="Abhydrolase_1"/>
    <property type="match status" value="1"/>
</dbReference>
<name>A0A327KTV8_9BRAD</name>
<protein>
    <submittedName>
        <fullName evidence="2">Lactone hydrolase</fullName>
    </submittedName>
</protein>
<dbReference type="EMBL" id="NPEX01000214">
    <property type="protein sequence ID" value="RAI40865.1"/>
    <property type="molecule type" value="Genomic_DNA"/>
</dbReference>
<gene>
    <name evidence="2" type="ORF">CH341_22925</name>
</gene>
<dbReference type="Proteomes" id="UP000249130">
    <property type="component" value="Unassembled WGS sequence"/>
</dbReference>
<dbReference type="InterPro" id="IPR050471">
    <property type="entry name" value="AB_hydrolase"/>
</dbReference>
<dbReference type="InterPro" id="IPR029058">
    <property type="entry name" value="AB_hydrolase_fold"/>
</dbReference>
<dbReference type="Gene3D" id="3.40.50.1820">
    <property type="entry name" value="alpha/beta hydrolase"/>
    <property type="match status" value="1"/>
</dbReference>
<dbReference type="SUPFAM" id="SSF53474">
    <property type="entry name" value="alpha/beta-Hydrolases"/>
    <property type="match status" value="1"/>
</dbReference>
<dbReference type="InterPro" id="IPR000073">
    <property type="entry name" value="AB_hydrolase_1"/>
</dbReference>
<evidence type="ECO:0000259" key="1">
    <source>
        <dbReference type="Pfam" id="PF00561"/>
    </source>
</evidence>
<reference evidence="2 3" key="1">
    <citation type="submission" date="2017-07" db="EMBL/GenBank/DDBJ databases">
        <title>Draft Genome Sequences of Select Purple Nonsulfur Bacteria.</title>
        <authorList>
            <person name="Lasarre B."/>
            <person name="Mckinlay J.B."/>
        </authorList>
    </citation>
    <scope>NUCLEOTIDE SEQUENCE [LARGE SCALE GENOMIC DNA]</scope>
    <source>
        <strain evidence="2 3">DSM 5909</strain>
    </source>
</reference>
<dbReference type="AlphaFoldDB" id="A0A327KTV8"/>
<accession>A0A327KTV8</accession>